<dbReference type="PRINTS" id="PR02107">
    <property type="entry name" value="INOS145TPRIP"/>
</dbReference>
<comment type="subcellular location">
    <subcellularLocation>
        <location evidence="2">Cell membrane</location>
        <topology evidence="2">Single-pass type I membrane protein</topology>
    </subcellularLocation>
    <subcellularLocation>
        <location evidence="3">Nucleus outer membrane</location>
        <topology evidence="3">Single-pass type I membrane protein</topology>
    </subcellularLocation>
</comment>
<feature type="region of interest" description="Disordered" evidence="9">
    <location>
        <begin position="56"/>
        <end position="100"/>
    </location>
</feature>
<evidence type="ECO:0000256" key="10">
    <source>
        <dbReference type="SAM" id="SignalP"/>
    </source>
</evidence>
<gene>
    <name evidence="11" type="primary">LOC115046003</name>
</gene>
<reference evidence="11" key="1">
    <citation type="submission" date="2021-04" db="EMBL/GenBank/DDBJ databases">
        <authorList>
            <consortium name="Wellcome Sanger Institute Data Sharing"/>
        </authorList>
    </citation>
    <scope>NUCLEOTIDE SEQUENCE [LARGE SCALE GENOMIC DNA]</scope>
</reference>
<evidence type="ECO:0000313" key="12">
    <source>
        <dbReference type="Proteomes" id="UP000472264"/>
    </source>
</evidence>
<name>A0A665SYD2_ECHNA</name>
<evidence type="ECO:0000256" key="7">
    <source>
        <dbReference type="ARBA" id="ARBA00023180"/>
    </source>
</evidence>
<feature type="compositionally biased region" description="Basic and acidic residues" evidence="9">
    <location>
        <begin position="56"/>
        <end position="69"/>
    </location>
</feature>
<dbReference type="OMA" id="DYLWYIW"/>
<evidence type="ECO:0000256" key="2">
    <source>
        <dbReference type="ARBA" id="ARBA00004251"/>
    </source>
</evidence>
<keyword evidence="12" id="KW-1185">Reference proteome</keyword>
<dbReference type="Ensembl" id="ENSENLT00000002049.1">
    <property type="protein sequence ID" value="ENSENLP00000001879.1"/>
    <property type="gene ID" value="ENSENLG00000001038.1"/>
</dbReference>
<accession>A0A665SYD2</accession>
<feature type="signal peptide" evidence="10">
    <location>
        <begin position="1"/>
        <end position="23"/>
    </location>
</feature>
<evidence type="ECO:0000256" key="5">
    <source>
        <dbReference type="ARBA" id="ARBA00022475"/>
    </source>
</evidence>
<evidence type="ECO:0000256" key="8">
    <source>
        <dbReference type="ARBA" id="ARBA00023242"/>
    </source>
</evidence>
<dbReference type="RefSeq" id="XP_029361912.1">
    <property type="nucleotide sequence ID" value="XM_029506052.1"/>
</dbReference>
<dbReference type="Gene3D" id="1.10.1410.40">
    <property type="match status" value="1"/>
</dbReference>
<dbReference type="GeneID" id="115046003"/>
<keyword evidence="10" id="KW-0732">Signal</keyword>
<dbReference type="AlphaFoldDB" id="A0A665SYD2"/>
<feature type="region of interest" description="Disordered" evidence="9">
    <location>
        <begin position="121"/>
        <end position="167"/>
    </location>
</feature>
<keyword evidence="6" id="KW-0175">Coiled coil</keyword>
<reference evidence="11" key="2">
    <citation type="submission" date="2025-08" db="UniProtKB">
        <authorList>
            <consortium name="Ensembl"/>
        </authorList>
    </citation>
    <scope>IDENTIFICATION</scope>
</reference>
<comment type="function">
    <text evidence="1">Enhances Ca(2+)-mediated inhibition of inositol 1,4,5-triphosphate receptor (ITPR) Ca(2+) release.</text>
</comment>
<feature type="compositionally biased region" description="Polar residues" evidence="9">
    <location>
        <begin position="72"/>
        <end position="83"/>
    </location>
</feature>
<dbReference type="InParanoid" id="A0A665SYD2"/>
<dbReference type="SMART" id="SM01265">
    <property type="entry name" value="Mab-21"/>
    <property type="match status" value="1"/>
</dbReference>
<keyword evidence="5" id="KW-1003">Cell membrane</keyword>
<reference evidence="11" key="3">
    <citation type="submission" date="2025-09" db="UniProtKB">
        <authorList>
            <consortium name="Ensembl"/>
        </authorList>
    </citation>
    <scope>IDENTIFICATION</scope>
</reference>
<evidence type="ECO:0000256" key="1">
    <source>
        <dbReference type="ARBA" id="ARBA00003856"/>
    </source>
</evidence>
<feature type="chain" id="PRO_5025688288" description="Inositol 1,4,5-trisphosphate receptor-interacting protein" evidence="10">
    <location>
        <begin position="24"/>
        <end position="626"/>
    </location>
</feature>
<keyword evidence="5" id="KW-0472">Membrane</keyword>
<organism evidence="11 12">
    <name type="scientific">Echeneis naucrates</name>
    <name type="common">Live sharksucker</name>
    <dbReference type="NCBI Taxonomy" id="173247"/>
    <lineage>
        <taxon>Eukaryota</taxon>
        <taxon>Metazoa</taxon>
        <taxon>Chordata</taxon>
        <taxon>Craniata</taxon>
        <taxon>Vertebrata</taxon>
        <taxon>Euteleostomi</taxon>
        <taxon>Actinopterygii</taxon>
        <taxon>Neopterygii</taxon>
        <taxon>Teleostei</taxon>
        <taxon>Neoteleostei</taxon>
        <taxon>Acanthomorphata</taxon>
        <taxon>Carangaria</taxon>
        <taxon>Carangiformes</taxon>
        <taxon>Echeneidae</taxon>
        <taxon>Echeneis</taxon>
    </lineage>
</organism>
<dbReference type="RefSeq" id="XP_029361921.1">
    <property type="nucleotide sequence ID" value="XM_029506061.1"/>
</dbReference>
<dbReference type="InterPro" id="IPR024810">
    <property type="entry name" value="MAB21L/cGLR"/>
</dbReference>
<evidence type="ECO:0000256" key="4">
    <source>
        <dbReference type="ARBA" id="ARBA00019443"/>
    </source>
</evidence>
<dbReference type="Proteomes" id="UP000472264">
    <property type="component" value="Chromosome 1"/>
</dbReference>
<evidence type="ECO:0000256" key="3">
    <source>
        <dbReference type="ARBA" id="ARBA00004494"/>
    </source>
</evidence>
<keyword evidence="8" id="KW-0539">Nucleus</keyword>
<dbReference type="PANTHER" id="PTHR10656:SF8">
    <property type="entry name" value="INOSITOL 1,4,5-TRISPHOSPHATE RECEPTOR-INTERACTING PROTEIN"/>
    <property type="match status" value="1"/>
</dbReference>
<dbReference type="InterPro" id="IPR026250">
    <property type="entry name" value="ITPRIP-like"/>
</dbReference>
<dbReference type="GO" id="GO:0005640">
    <property type="term" value="C:nuclear outer membrane"/>
    <property type="evidence" value="ECO:0007669"/>
    <property type="project" value="UniProtKB-SubCell"/>
</dbReference>
<protein>
    <recommendedName>
        <fullName evidence="4">Inositol 1,4,5-trisphosphate receptor-interacting protein</fullName>
    </recommendedName>
</protein>
<keyword evidence="7" id="KW-0325">Glycoprotein</keyword>
<evidence type="ECO:0000256" key="6">
    <source>
        <dbReference type="ARBA" id="ARBA00023054"/>
    </source>
</evidence>
<dbReference type="OrthoDB" id="9923553at2759"/>
<proteinExistence type="predicted"/>
<dbReference type="GO" id="GO:0005886">
    <property type="term" value="C:plasma membrane"/>
    <property type="evidence" value="ECO:0007669"/>
    <property type="project" value="UniProtKB-SubCell"/>
</dbReference>
<sequence length="626" mass="71684">MQDTLLRVFLVALGLLMCPRDDPELEEEFGNIQTARIQMLEEKLLKDQALHQEVAPNRDKITHTDDKGPQKTLKNITKEQTQPVRHGADNQKTSVSEEGIPKEAYAGNELSEGGQLIANADVSQPQKSRNEPKTLRNSPTDLDMRLRQGGDIQSETIRPLGQQDKPEEMEASSLSEVHIKVSENDASETVNASWEADYLWYIWNIFSTISMIRFLRKYFRSNPQMKHDDARTPFQGTCVASAVSLPDSDTLQSFYSQCVQVSSKEKWREAEFLEGFANHMVETMRTICDGGMLIEGCQMLDACDIIVPLTPAEPYSFQCLLWSYQERDMMPDWPVCGQIKVIENQIQNDCPCQLSNADDMVCLLHCDNESVKIKCTDACDDVLCQEDTSFLSKSQVTRWFQSTLKQAWALISYKYDFVLSIRNIDAPGALLVRFRSGKKISFNLSPVVKFNSAAHFYITPSSPSSLDTYWTFSLHIYEDQLLKHLSRLLPENACHMPTFQIASFLHKKQKALSGFSVLKDFHFKTALMHLLLTKDPSQWKPEYVACRLWDLLDFMERSLEKKLLPHILIGNPLIQNIIHLPTEVQQAKPVNLFHPLVAEDCLYKHALMHFQEMLRNAHMLIHDYVK</sequence>
<dbReference type="PANTHER" id="PTHR10656">
    <property type="entry name" value="CELL FATE DETERMINING PROTEIN MAB21-RELATED"/>
    <property type="match status" value="1"/>
</dbReference>
<evidence type="ECO:0000313" key="11">
    <source>
        <dbReference type="Ensembl" id="ENSENLP00000001879.1"/>
    </source>
</evidence>
<evidence type="ECO:0000256" key="9">
    <source>
        <dbReference type="SAM" id="MobiDB-lite"/>
    </source>
</evidence>